<evidence type="ECO:0000313" key="3">
    <source>
        <dbReference type="Proteomes" id="UP000886998"/>
    </source>
</evidence>
<gene>
    <name evidence="2" type="primary">AVEN_249357_1</name>
    <name evidence="2" type="ORF">TNIN_79751</name>
</gene>
<organism evidence="2 3">
    <name type="scientific">Trichonephila inaurata madagascariensis</name>
    <dbReference type="NCBI Taxonomy" id="2747483"/>
    <lineage>
        <taxon>Eukaryota</taxon>
        <taxon>Metazoa</taxon>
        <taxon>Ecdysozoa</taxon>
        <taxon>Arthropoda</taxon>
        <taxon>Chelicerata</taxon>
        <taxon>Arachnida</taxon>
        <taxon>Araneae</taxon>
        <taxon>Araneomorphae</taxon>
        <taxon>Entelegynae</taxon>
        <taxon>Araneoidea</taxon>
        <taxon>Nephilidae</taxon>
        <taxon>Trichonephila</taxon>
        <taxon>Trichonephila inaurata</taxon>
    </lineage>
</organism>
<sequence>MPFIADDNLWCQDASGKTVDLSWLDTGPNVVVEQAGDVLQELSQNDLHGLVPETEEEEILRHISDPSFELESIFAVISNGEANAKTAQEEDAETIILSVQQFQQQLEEEFGQQQQQQQQQQQMDKMDTTMTGVTSSSFHIPDSSCLFQNGVSNMAVSNPLLHQRLTSSSVTSSLTSSGNQASNLLGSVLGSPGVRPASNSGPSTSIQPSSSCSSTMPSSSTELTNDGRRKYQLLVN</sequence>
<proteinExistence type="predicted"/>
<feature type="compositionally biased region" description="Low complexity" evidence="1">
    <location>
        <begin position="198"/>
        <end position="221"/>
    </location>
</feature>
<evidence type="ECO:0000256" key="1">
    <source>
        <dbReference type="SAM" id="MobiDB-lite"/>
    </source>
</evidence>
<accession>A0A8X6X5Q8</accession>
<dbReference type="EMBL" id="BMAV01005934">
    <property type="protein sequence ID" value="GFY47405.1"/>
    <property type="molecule type" value="Genomic_DNA"/>
</dbReference>
<feature type="compositionally biased region" description="Low complexity" evidence="1">
    <location>
        <begin position="108"/>
        <end position="122"/>
    </location>
</feature>
<feature type="region of interest" description="Disordered" evidence="1">
    <location>
        <begin position="184"/>
        <end position="228"/>
    </location>
</feature>
<dbReference type="AlphaFoldDB" id="A0A8X6X5Q8"/>
<feature type="region of interest" description="Disordered" evidence="1">
    <location>
        <begin position="108"/>
        <end position="135"/>
    </location>
</feature>
<protein>
    <submittedName>
        <fullName evidence="2">Uncharacterized protein</fullName>
    </submittedName>
</protein>
<comment type="caution">
    <text evidence="2">The sequence shown here is derived from an EMBL/GenBank/DDBJ whole genome shotgun (WGS) entry which is preliminary data.</text>
</comment>
<evidence type="ECO:0000313" key="2">
    <source>
        <dbReference type="EMBL" id="GFY47405.1"/>
    </source>
</evidence>
<dbReference type="Proteomes" id="UP000886998">
    <property type="component" value="Unassembled WGS sequence"/>
</dbReference>
<dbReference type="OrthoDB" id="6433259at2759"/>
<name>A0A8X6X5Q8_9ARAC</name>
<reference evidence="2" key="1">
    <citation type="submission" date="2020-08" db="EMBL/GenBank/DDBJ databases">
        <title>Multicomponent nature underlies the extraordinary mechanical properties of spider dragline silk.</title>
        <authorList>
            <person name="Kono N."/>
            <person name="Nakamura H."/>
            <person name="Mori M."/>
            <person name="Yoshida Y."/>
            <person name="Ohtoshi R."/>
            <person name="Malay A.D."/>
            <person name="Moran D.A.P."/>
            <person name="Tomita M."/>
            <person name="Numata K."/>
            <person name="Arakawa K."/>
        </authorList>
    </citation>
    <scope>NUCLEOTIDE SEQUENCE</scope>
</reference>
<keyword evidence="3" id="KW-1185">Reference proteome</keyword>